<dbReference type="GO" id="GO:0015190">
    <property type="term" value="F:L-leucine transmembrane transporter activity"/>
    <property type="evidence" value="ECO:0007669"/>
    <property type="project" value="TreeGrafter"/>
</dbReference>
<evidence type="ECO:0000256" key="5">
    <source>
        <dbReference type="ARBA" id="ARBA00022692"/>
    </source>
</evidence>
<evidence type="ECO:0000256" key="8">
    <source>
        <dbReference type="ARBA" id="ARBA00023136"/>
    </source>
</evidence>
<feature type="transmembrane region" description="Helical" evidence="10">
    <location>
        <begin position="98"/>
        <end position="117"/>
    </location>
</feature>
<evidence type="ECO:0000256" key="6">
    <source>
        <dbReference type="ARBA" id="ARBA00022970"/>
    </source>
</evidence>
<dbReference type="Pfam" id="PF02653">
    <property type="entry name" value="BPD_transp_2"/>
    <property type="match status" value="1"/>
</dbReference>
<dbReference type="GO" id="GO:0015188">
    <property type="term" value="F:L-isoleucine transmembrane transporter activity"/>
    <property type="evidence" value="ECO:0007669"/>
    <property type="project" value="TreeGrafter"/>
</dbReference>
<proteinExistence type="inferred from homology"/>
<keyword evidence="7 10" id="KW-1133">Transmembrane helix</keyword>
<keyword evidence="12" id="KW-1185">Reference proteome</keyword>
<evidence type="ECO:0000313" key="12">
    <source>
        <dbReference type="Proteomes" id="UP000325684"/>
    </source>
</evidence>
<feature type="transmembrane region" description="Helical" evidence="10">
    <location>
        <begin position="263"/>
        <end position="282"/>
    </location>
</feature>
<dbReference type="GO" id="GO:0042941">
    <property type="term" value="P:D-alanine transmembrane transport"/>
    <property type="evidence" value="ECO:0007669"/>
    <property type="project" value="TreeGrafter"/>
</dbReference>
<keyword evidence="2" id="KW-0813">Transport</keyword>
<keyword evidence="8 10" id="KW-0472">Membrane</keyword>
<keyword evidence="3" id="KW-1003">Cell membrane</keyword>
<reference evidence="11 12" key="1">
    <citation type="journal article" date="2019" name="Microorganisms">
        <title>Genome Insights into the Novel Species Microvirga brassicacearum, a Rapeseed Endophyte with Biotechnological Potential.</title>
        <authorList>
            <person name="Jimenez-Gomez A."/>
            <person name="Saati-Santamaria Z."/>
            <person name="Igual J.M."/>
            <person name="Rivas R."/>
            <person name="Mateos P.F."/>
            <person name="Garcia-Fraile P."/>
        </authorList>
    </citation>
    <scope>NUCLEOTIDE SEQUENCE [LARGE SCALE GENOMIC DNA]</scope>
    <source>
        <strain evidence="11 12">CDVBN77</strain>
    </source>
</reference>
<feature type="transmembrane region" description="Helical" evidence="10">
    <location>
        <begin position="226"/>
        <end position="251"/>
    </location>
</feature>
<feature type="transmembrane region" description="Helical" evidence="10">
    <location>
        <begin position="191"/>
        <end position="214"/>
    </location>
</feature>
<feature type="transmembrane region" description="Helical" evidence="10">
    <location>
        <begin position="12"/>
        <end position="37"/>
    </location>
</feature>
<feature type="transmembrane region" description="Helical" evidence="10">
    <location>
        <begin position="57"/>
        <end position="86"/>
    </location>
</feature>
<evidence type="ECO:0000256" key="10">
    <source>
        <dbReference type="SAM" id="Phobius"/>
    </source>
</evidence>
<evidence type="ECO:0000313" key="11">
    <source>
        <dbReference type="EMBL" id="KAB0266772.1"/>
    </source>
</evidence>
<keyword evidence="4" id="KW-0997">Cell inner membrane</keyword>
<dbReference type="RefSeq" id="WP_150944863.1">
    <property type="nucleotide sequence ID" value="NZ_VCMV01000016.1"/>
</dbReference>
<keyword evidence="5 10" id="KW-0812">Transmembrane</keyword>
<protein>
    <submittedName>
        <fullName evidence="11">Branched-chain amino acid ABC transporter permease</fullName>
    </submittedName>
</protein>
<feature type="transmembrane region" description="Helical" evidence="10">
    <location>
        <begin position="143"/>
        <end position="162"/>
    </location>
</feature>
<dbReference type="PANTHER" id="PTHR11795:SF371">
    <property type="entry name" value="HIGH-AFFINITY BRANCHED-CHAIN AMINO ACID TRANSPORT SYSTEM PERMEASE PROTEIN LIVH"/>
    <property type="match status" value="1"/>
</dbReference>
<dbReference type="OrthoDB" id="9807115at2"/>
<dbReference type="CDD" id="cd06582">
    <property type="entry name" value="TM_PBP1_LivH_like"/>
    <property type="match status" value="1"/>
</dbReference>
<name>A0A5N3PAJ4_9HYPH</name>
<evidence type="ECO:0000256" key="1">
    <source>
        <dbReference type="ARBA" id="ARBA00004651"/>
    </source>
</evidence>
<dbReference type="GO" id="GO:1903806">
    <property type="term" value="P:L-isoleucine import across plasma membrane"/>
    <property type="evidence" value="ECO:0007669"/>
    <property type="project" value="TreeGrafter"/>
</dbReference>
<sequence length="291" mass="30794">MDWLSVANAAINGIVIGMLLALPALAITLVFGIARFPNAATGDYMTLGAYTTVASQAFLGGSVVTSVFGAMSVTALVSLFFYFWVFRALAERSQVARLIASIGVAFAVRSTITFFAGQDQHVVDVPLVRAWNFGGIRLLPTDLYILTTALTALVIVFCIMHLTPTGRRMRAIADNAELAAASGIRSKRVMIFLWSLTGAFCGLGGALLGIKAVVVPELGWELLMPMFAGVILGGIGSPVGAVLGIVTFSIAQEVASLFAGPPYKIVFAFVILLCVLLLRPQGMFGRPMAAR</sequence>
<evidence type="ECO:0000256" key="7">
    <source>
        <dbReference type="ARBA" id="ARBA00022989"/>
    </source>
</evidence>
<dbReference type="InterPro" id="IPR001851">
    <property type="entry name" value="ABC_transp_permease"/>
</dbReference>
<dbReference type="InterPro" id="IPR052157">
    <property type="entry name" value="BCAA_transport_permease"/>
</dbReference>
<comment type="similarity">
    <text evidence="9">Belongs to the binding-protein-dependent transport system permease family. LivHM subfamily.</text>
</comment>
<dbReference type="GO" id="GO:0005304">
    <property type="term" value="F:L-valine transmembrane transporter activity"/>
    <property type="evidence" value="ECO:0007669"/>
    <property type="project" value="TreeGrafter"/>
</dbReference>
<keyword evidence="6" id="KW-0029">Amino-acid transport</keyword>
<dbReference type="GO" id="GO:0005886">
    <property type="term" value="C:plasma membrane"/>
    <property type="evidence" value="ECO:0007669"/>
    <property type="project" value="UniProtKB-SubCell"/>
</dbReference>
<comment type="caution">
    <text evidence="11">The sequence shown here is derived from an EMBL/GenBank/DDBJ whole genome shotgun (WGS) entry which is preliminary data.</text>
</comment>
<dbReference type="Proteomes" id="UP000325684">
    <property type="component" value="Unassembled WGS sequence"/>
</dbReference>
<gene>
    <name evidence="11" type="ORF">FEZ63_12415</name>
</gene>
<dbReference type="EMBL" id="VCMV01000016">
    <property type="protein sequence ID" value="KAB0266772.1"/>
    <property type="molecule type" value="Genomic_DNA"/>
</dbReference>
<accession>A0A5N3PAJ4</accession>
<evidence type="ECO:0000256" key="2">
    <source>
        <dbReference type="ARBA" id="ARBA00022448"/>
    </source>
</evidence>
<comment type="subcellular location">
    <subcellularLocation>
        <location evidence="1">Cell membrane</location>
        <topology evidence="1">Multi-pass membrane protein</topology>
    </subcellularLocation>
</comment>
<dbReference type="PANTHER" id="PTHR11795">
    <property type="entry name" value="BRANCHED-CHAIN AMINO ACID TRANSPORT SYSTEM PERMEASE PROTEIN LIVH"/>
    <property type="match status" value="1"/>
</dbReference>
<organism evidence="11 12">
    <name type="scientific">Microvirga brassicacearum</name>
    <dbReference type="NCBI Taxonomy" id="2580413"/>
    <lineage>
        <taxon>Bacteria</taxon>
        <taxon>Pseudomonadati</taxon>
        <taxon>Pseudomonadota</taxon>
        <taxon>Alphaproteobacteria</taxon>
        <taxon>Hyphomicrobiales</taxon>
        <taxon>Methylobacteriaceae</taxon>
        <taxon>Microvirga</taxon>
    </lineage>
</organism>
<dbReference type="GO" id="GO:0015192">
    <property type="term" value="F:L-phenylalanine transmembrane transporter activity"/>
    <property type="evidence" value="ECO:0007669"/>
    <property type="project" value="TreeGrafter"/>
</dbReference>
<evidence type="ECO:0000256" key="9">
    <source>
        <dbReference type="ARBA" id="ARBA00037998"/>
    </source>
</evidence>
<evidence type="ECO:0000256" key="3">
    <source>
        <dbReference type="ARBA" id="ARBA00022475"/>
    </source>
</evidence>
<dbReference type="GO" id="GO:0015808">
    <property type="term" value="P:L-alanine transport"/>
    <property type="evidence" value="ECO:0007669"/>
    <property type="project" value="TreeGrafter"/>
</dbReference>
<dbReference type="AlphaFoldDB" id="A0A5N3PAJ4"/>
<evidence type="ECO:0000256" key="4">
    <source>
        <dbReference type="ARBA" id="ARBA00022519"/>
    </source>
</evidence>